<comment type="caution">
    <text evidence="1">The sequence shown here is derived from an EMBL/GenBank/DDBJ whole genome shotgun (WGS) entry which is preliminary data.</text>
</comment>
<reference evidence="1 2" key="1">
    <citation type="journal article" date="2022" name="New Phytol.">
        <title>Ecological generalism drives hyperdiversity of secondary metabolite gene clusters in xylarialean endophytes.</title>
        <authorList>
            <person name="Franco M.E.E."/>
            <person name="Wisecaver J.H."/>
            <person name="Arnold A.E."/>
            <person name="Ju Y.M."/>
            <person name="Slot J.C."/>
            <person name="Ahrendt S."/>
            <person name="Moore L.P."/>
            <person name="Eastman K.E."/>
            <person name="Scott K."/>
            <person name="Konkel Z."/>
            <person name="Mondo S.J."/>
            <person name="Kuo A."/>
            <person name="Hayes R.D."/>
            <person name="Haridas S."/>
            <person name="Andreopoulos B."/>
            <person name="Riley R."/>
            <person name="LaButti K."/>
            <person name="Pangilinan J."/>
            <person name="Lipzen A."/>
            <person name="Amirebrahimi M."/>
            <person name="Yan J."/>
            <person name="Adam C."/>
            <person name="Keymanesh K."/>
            <person name="Ng V."/>
            <person name="Louie K."/>
            <person name="Northen T."/>
            <person name="Drula E."/>
            <person name="Henrissat B."/>
            <person name="Hsieh H.M."/>
            <person name="Youens-Clark K."/>
            <person name="Lutzoni F."/>
            <person name="Miadlikowska J."/>
            <person name="Eastwood D.C."/>
            <person name="Hamelin R.C."/>
            <person name="Grigoriev I.V."/>
            <person name="U'Ren J.M."/>
        </authorList>
    </citation>
    <scope>NUCLEOTIDE SEQUENCE [LARGE SCALE GENOMIC DNA]</scope>
    <source>
        <strain evidence="1 2">CBS 119005</strain>
    </source>
</reference>
<dbReference type="Proteomes" id="UP001497700">
    <property type="component" value="Unassembled WGS sequence"/>
</dbReference>
<gene>
    <name evidence="1" type="ORF">F4820DRAFT_182545</name>
</gene>
<accession>A0ACB9YJD5</accession>
<sequence>MNNPSQPTRSPAERVGLEETFNRARDEFLAGLSEQDRLLYLPCASPTDFLSAVEKLKIITQSRDRRHQDRAKRWIGLISKLSVALKPYLDTIGVFVSSNPQYTALIWGSLRLILQLASNYTEFFDKLTQLLFSLSESFSQYQRILGIALDEKSTKLIEKYVAEIYLILLEIFHSAIRVFTTSDGKLKRTPVVIGQLMWKPFNVRFSDLVEKLEHRHSTLFDELAVTNLSNMLDERTNAEASRKEMSEEQKRNQEEREAAAAEREMAQRERMLADAERRNNLEARSQTSSKLDQLLGKRQYTEDEYRGKLLSAAHKGIQPPSYADARDRASSVRLDGTATWVFHTTSFKSWFGGPPSVALNTNGTFGSNVMWITGKPGAGKTVLAASIIEHLEGSCPQNDILYFFFQSQSSENSSSDAYRSVLAQLLQKSGHDLDLLYRFSFAIPKPDEKKDHSDVSGLSNDGQKKFTSTIIFELLRLCLRRGSILVLDGIDECRDLDVFILSLRRLLETHPHARVVLLSRINIARLKHTVQDQCHLEFPEINISTDIGQFLTEEIHELFEEGTLPGSIENTEALVRKLVRGADGMFLWARLMINLLRSPSMTPYQRLEVIERVSVPEGLEKLYERIFMYIASTGPRALNLASSCLAWLTKVAPPMSSFQLREALIIQGHLSSTATRDSIIEFEEAVIMTCAGLVIRAPAEHSESPTFLTLVHISIKEMVEELITNRIWIDQYLTHGLHCIITDCSAARLDLASCCLRKILNLDCHDFSEHEDRGIKPAKGFSAYASAYWLYYIKDAVCKCQPIPDMHPHVKSAAFRALSKLLALLSDLFEKPRTLSSWLYKFYSTSAAESSPLNHPPSTVLSSLANWITHVWAGNIVANDQLLHTLGMFDEELGSIIATWGNDLKARPHIVWDEMASFANSRLFFNSGTTRVTNQSPQIPETRNSQQKLVTLVSKTSQTGMMKGVLSLWTSLPIHDLSYHASLRRNLTLDLTDLCSGWIAEYELWQLVPEPKRISNVSLPINHHDVQLVLHNWLSAPFPDEMHIPLAISCDVQSFSVVHTVFSLASDGWVSRTVPETLRPSQSYLHWRMGALCQYYSKVEFGSNGNYVALAETSSAGLLECASGEQRISVYQYRASTAPVLDIELVGNLDISSGAQRIKDLLFHPFEEAMAVKIRSRMEDLAQGWETYIHLWHFRQAEFPESLTSYQISEQWQKPRTLVFSSCGGYLAATSKTGECNVIPLLGIIPTPSILPISGQEHNDGRLALYGNVLPSWQTSQSGGLSGGLIINNTQTLGPHNVSQSGAVSVSLRGSDLMLSNGNPPASRDISLVTLPNSLGVGQTSQSVRLPQDSRQPIGISIDIEPRDIQVISSSIPAPMYVERDPRVVLMRNSGKMIGGSHVPPGGVSYNPSQLGRKRIMPDLESENVDHSKRRR</sequence>
<name>A0ACB9YJD5_9PEZI</name>
<evidence type="ECO:0000313" key="2">
    <source>
        <dbReference type="Proteomes" id="UP001497700"/>
    </source>
</evidence>
<evidence type="ECO:0000313" key="1">
    <source>
        <dbReference type="EMBL" id="KAI4859140.1"/>
    </source>
</evidence>
<dbReference type="EMBL" id="MU393654">
    <property type="protein sequence ID" value="KAI4859140.1"/>
    <property type="molecule type" value="Genomic_DNA"/>
</dbReference>
<proteinExistence type="predicted"/>
<keyword evidence="2" id="KW-1185">Reference proteome</keyword>
<organism evidence="1 2">
    <name type="scientific">Hypoxylon rubiginosum</name>
    <dbReference type="NCBI Taxonomy" id="110542"/>
    <lineage>
        <taxon>Eukaryota</taxon>
        <taxon>Fungi</taxon>
        <taxon>Dikarya</taxon>
        <taxon>Ascomycota</taxon>
        <taxon>Pezizomycotina</taxon>
        <taxon>Sordariomycetes</taxon>
        <taxon>Xylariomycetidae</taxon>
        <taxon>Xylariales</taxon>
        <taxon>Hypoxylaceae</taxon>
        <taxon>Hypoxylon</taxon>
    </lineage>
</organism>
<protein>
    <submittedName>
        <fullName evidence="1">Uncharacterized protein</fullName>
    </submittedName>
</protein>